<feature type="compositionally biased region" description="Polar residues" evidence="1">
    <location>
        <begin position="85"/>
        <end position="103"/>
    </location>
</feature>
<feature type="compositionally biased region" description="Polar residues" evidence="1">
    <location>
        <begin position="341"/>
        <end position="362"/>
    </location>
</feature>
<dbReference type="AlphaFoldDB" id="A0AAW0MY42"/>
<name>A0AAW0MY42_9GOBI</name>
<reference evidence="3" key="1">
    <citation type="submission" date="2024-04" db="EMBL/GenBank/DDBJ databases">
        <title>Salinicola lusitanus LLJ914,a marine bacterium isolated from the Okinawa Trough.</title>
        <authorList>
            <person name="Li J."/>
        </authorList>
    </citation>
    <scope>NUCLEOTIDE SEQUENCE [LARGE SCALE GENOMIC DNA]</scope>
</reference>
<dbReference type="Proteomes" id="UP001460270">
    <property type="component" value="Unassembled WGS sequence"/>
</dbReference>
<dbReference type="EMBL" id="JBBPFD010000019">
    <property type="protein sequence ID" value="KAK7886694.1"/>
    <property type="molecule type" value="Genomic_DNA"/>
</dbReference>
<feature type="compositionally biased region" description="Basic and acidic residues" evidence="1">
    <location>
        <begin position="106"/>
        <end position="118"/>
    </location>
</feature>
<feature type="compositionally biased region" description="Low complexity" evidence="1">
    <location>
        <begin position="138"/>
        <end position="154"/>
    </location>
</feature>
<keyword evidence="3" id="KW-1185">Reference proteome</keyword>
<comment type="caution">
    <text evidence="2">The sequence shown here is derived from an EMBL/GenBank/DDBJ whole genome shotgun (WGS) entry which is preliminary data.</text>
</comment>
<protein>
    <submittedName>
        <fullName evidence="2">Uncharacterized protein</fullName>
    </submittedName>
</protein>
<accession>A0AAW0MY42</accession>
<organism evidence="2 3">
    <name type="scientific">Mugilogobius chulae</name>
    <name type="common">yellowstripe goby</name>
    <dbReference type="NCBI Taxonomy" id="88201"/>
    <lineage>
        <taxon>Eukaryota</taxon>
        <taxon>Metazoa</taxon>
        <taxon>Chordata</taxon>
        <taxon>Craniata</taxon>
        <taxon>Vertebrata</taxon>
        <taxon>Euteleostomi</taxon>
        <taxon>Actinopterygii</taxon>
        <taxon>Neopterygii</taxon>
        <taxon>Teleostei</taxon>
        <taxon>Neoteleostei</taxon>
        <taxon>Acanthomorphata</taxon>
        <taxon>Gobiaria</taxon>
        <taxon>Gobiiformes</taxon>
        <taxon>Gobioidei</taxon>
        <taxon>Gobiidae</taxon>
        <taxon>Gobionellinae</taxon>
        <taxon>Mugilogobius</taxon>
    </lineage>
</organism>
<sequence length="438" mass="48757">MSTERPKRIRIKKRYDISEGMPWVKNAWSAKSSSVPPRVQRHAASPAPAFTHTPSQCNRQKHCRPKEQACHPPSEEPQSRHTDRTQLQQRPRRGPSQSHTAASPQEPKKSVRASEKKAVTSRTLRSRKTVSPPRRTRATPTRTAKRTALTAAKTVPNRPQFQKNCHSSQQNKLDPRQKHPELQNCPVRAAGRPTTLALTANKLALNSSRVALSTRIVVTTRTALSTTTRTALSTPTCPQHLQTCPESQQHAKQPLCEDPSRADNTHKLQVSVLKGSRLLGPVVVAQHVTGFDMRRCSAEMQKRQLETCPPNKLSSAPQQHRAGRQTKGTGSEEVCPVPTKLTRTPSVHQDYHGNQSNKTETQDGGLSVFSLFERFNSHPQTMAFLSGRPGKNLINGQRTESVQSLTEHFQTGAGLMFMELDSRRPRAQTGQSSDIRDT</sequence>
<feature type="region of interest" description="Disordered" evidence="1">
    <location>
        <begin position="30"/>
        <end position="179"/>
    </location>
</feature>
<feature type="compositionally biased region" description="Polar residues" evidence="1">
    <location>
        <begin position="157"/>
        <end position="172"/>
    </location>
</feature>
<proteinExistence type="predicted"/>
<gene>
    <name evidence="2" type="ORF">WMY93_026315</name>
</gene>
<evidence type="ECO:0000313" key="2">
    <source>
        <dbReference type="EMBL" id="KAK7886694.1"/>
    </source>
</evidence>
<feature type="region of interest" description="Disordered" evidence="1">
    <location>
        <begin position="306"/>
        <end position="362"/>
    </location>
</feature>
<feature type="compositionally biased region" description="Basic and acidic residues" evidence="1">
    <location>
        <begin position="65"/>
        <end position="84"/>
    </location>
</feature>
<evidence type="ECO:0000313" key="3">
    <source>
        <dbReference type="Proteomes" id="UP001460270"/>
    </source>
</evidence>
<evidence type="ECO:0000256" key="1">
    <source>
        <dbReference type="SAM" id="MobiDB-lite"/>
    </source>
</evidence>